<evidence type="ECO:0000256" key="1">
    <source>
        <dbReference type="ARBA" id="ARBA00022977"/>
    </source>
</evidence>
<evidence type="ECO:0000313" key="4">
    <source>
        <dbReference type="EMBL" id="STQ85709.1"/>
    </source>
</evidence>
<feature type="binding site" evidence="2">
    <location>
        <position position="227"/>
    </location>
    <ligand>
        <name>Mg(2+)</name>
        <dbReference type="ChEBI" id="CHEBI:18420"/>
        <label>5</label>
    </ligand>
</feature>
<dbReference type="InterPro" id="IPR006283">
    <property type="entry name" value="ThiL-like"/>
</dbReference>
<keyword evidence="2 4" id="KW-0418">Kinase</keyword>
<dbReference type="Gene3D" id="3.30.1330.10">
    <property type="entry name" value="PurM-like, N-terminal domain"/>
    <property type="match status" value="1"/>
</dbReference>
<feature type="binding site" evidence="2">
    <location>
        <position position="77"/>
    </location>
    <ligand>
        <name>Mg(2+)</name>
        <dbReference type="ChEBI" id="CHEBI:18420"/>
        <label>3</label>
    </ligand>
</feature>
<feature type="binding site" evidence="2">
    <location>
        <position position="50"/>
    </location>
    <ligand>
        <name>substrate</name>
    </ligand>
</feature>
<keyword evidence="2" id="KW-0479">Metal-binding</keyword>
<dbReference type="EMBL" id="UGJE01000002">
    <property type="protein sequence ID" value="STQ85709.1"/>
    <property type="molecule type" value="Genomic_DNA"/>
</dbReference>
<dbReference type="OrthoDB" id="9802811at2"/>
<keyword evidence="2" id="KW-0460">Magnesium</keyword>
<dbReference type="PANTHER" id="PTHR30270">
    <property type="entry name" value="THIAMINE-MONOPHOSPHATE KINASE"/>
    <property type="match status" value="1"/>
</dbReference>
<reference evidence="4 7" key="2">
    <citation type="submission" date="2018-06" db="EMBL/GenBank/DDBJ databases">
        <authorList>
            <consortium name="Pathogen Informatics"/>
            <person name="Doyle S."/>
        </authorList>
    </citation>
    <scope>NUCLEOTIDE SEQUENCE [LARGE SCALE GENOMIC DNA]</scope>
    <source>
        <strain evidence="4 7">NCTC12714</strain>
    </source>
</reference>
<dbReference type="GO" id="GO:0000287">
    <property type="term" value="F:magnesium ion binding"/>
    <property type="evidence" value="ECO:0007669"/>
    <property type="project" value="UniProtKB-UniRule"/>
</dbReference>
<comment type="similarity">
    <text evidence="2">Belongs to the thiamine-monophosphate kinase family.</text>
</comment>
<dbReference type="Proteomes" id="UP000029922">
    <property type="component" value="Unassembled WGS sequence"/>
</dbReference>
<feature type="binding site" evidence="2">
    <location>
        <position position="42"/>
    </location>
    <ligand>
        <name>Mg(2+)</name>
        <dbReference type="ChEBI" id="CHEBI:18420"/>
        <label>1</label>
    </ligand>
</feature>
<dbReference type="EC" id="2.7.4.16" evidence="2"/>
<feature type="binding site" evidence="2">
    <location>
        <position position="125"/>
    </location>
    <ligand>
        <name>Mg(2+)</name>
        <dbReference type="ChEBI" id="CHEBI:18420"/>
        <label>1</label>
    </ligand>
</feature>
<feature type="binding site" evidence="2">
    <location>
        <begin position="124"/>
        <end position="125"/>
    </location>
    <ligand>
        <name>ATP</name>
        <dbReference type="ChEBI" id="CHEBI:30616"/>
    </ligand>
</feature>
<dbReference type="EMBL" id="JRPD02000009">
    <property type="protein sequence ID" value="TLE00220.1"/>
    <property type="molecule type" value="Genomic_DNA"/>
</dbReference>
<dbReference type="STRING" id="216.LS73_03490"/>
<dbReference type="UniPathway" id="UPA00060">
    <property type="reaction ID" value="UER00142"/>
</dbReference>
<feature type="binding site" evidence="2">
    <location>
        <position position="23"/>
    </location>
    <ligand>
        <name>Mg(2+)</name>
        <dbReference type="ChEBI" id="CHEBI:18420"/>
        <label>3</label>
    </ligand>
</feature>
<evidence type="ECO:0000313" key="5">
    <source>
        <dbReference type="EMBL" id="TLE00220.1"/>
    </source>
</evidence>
<dbReference type="SUPFAM" id="SSF56042">
    <property type="entry name" value="PurM C-terminal domain-like"/>
    <property type="match status" value="1"/>
</dbReference>
<dbReference type="PANTHER" id="PTHR30270:SF3">
    <property type="entry name" value="THIAMINE-MONOPHOSPHATE KINASE"/>
    <property type="match status" value="1"/>
</dbReference>
<gene>
    <name evidence="2 4" type="primary">thiL</name>
    <name evidence="5" type="ORF">LS73_005300</name>
    <name evidence="4" type="ORF">NCTC12714_00496</name>
</gene>
<keyword evidence="7" id="KW-1185">Reference proteome</keyword>
<evidence type="ECO:0000259" key="3">
    <source>
        <dbReference type="Pfam" id="PF00586"/>
    </source>
</evidence>
<comment type="pathway">
    <text evidence="2">Cofactor biosynthesis; thiamine diphosphate biosynthesis; thiamine diphosphate from thiamine phosphate: step 1/1.</text>
</comment>
<feature type="binding site" evidence="2">
    <location>
        <position position="23"/>
    </location>
    <ligand>
        <name>Mg(2+)</name>
        <dbReference type="ChEBI" id="CHEBI:18420"/>
        <label>4</label>
    </ligand>
</feature>
<dbReference type="Gene3D" id="3.90.650.10">
    <property type="entry name" value="PurM-like C-terminal domain"/>
    <property type="match status" value="1"/>
</dbReference>
<dbReference type="CDD" id="cd02194">
    <property type="entry name" value="ThiL"/>
    <property type="match status" value="1"/>
</dbReference>
<organism evidence="4 7">
    <name type="scientific">Helicobacter muridarum</name>
    <dbReference type="NCBI Taxonomy" id="216"/>
    <lineage>
        <taxon>Bacteria</taxon>
        <taxon>Pseudomonadati</taxon>
        <taxon>Campylobacterota</taxon>
        <taxon>Epsilonproteobacteria</taxon>
        <taxon>Campylobacterales</taxon>
        <taxon>Helicobacteraceae</taxon>
        <taxon>Helicobacter</taxon>
    </lineage>
</organism>
<dbReference type="Proteomes" id="UP000255139">
    <property type="component" value="Unassembled WGS sequence"/>
</dbReference>
<dbReference type="SUPFAM" id="SSF55326">
    <property type="entry name" value="PurM N-terminal domain-like"/>
    <property type="match status" value="1"/>
</dbReference>
<dbReference type="InterPro" id="IPR036676">
    <property type="entry name" value="PurM-like_C_sf"/>
</dbReference>
<comment type="caution">
    <text evidence="2">Lacks conserved residue(s) required for the propagation of feature annotation.</text>
</comment>
<dbReference type="Pfam" id="PF00586">
    <property type="entry name" value="AIRS"/>
    <property type="match status" value="1"/>
</dbReference>
<proteinExistence type="inferred from homology"/>
<dbReference type="AlphaFoldDB" id="A0A099TZZ5"/>
<dbReference type="GO" id="GO:0009229">
    <property type="term" value="P:thiamine diphosphate biosynthetic process"/>
    <property type="evidence" value="ECO:0007669"/>
    <property type="project" value="UniProtKB-UniRule"/>
</dbReference>
<dbReference type="GO" id="GO:0009228">
    <property type="term" value="P:thiamine biosynthetic process"/>
    <property type="evidence" value="ECO:0007669"/>
    <property type="project" value="UniProtKB-KW"/>
</dbReference>
<accession>A0A099TZZ5</accession>
<feature type="binding site" evidence="2">
    <location>
        <position position="224"/>
    </location>
    <ligand>
        <name>Mg(2+)</name>
        <dbReference type="ChEBI" id="CHEBI:18420"/>
        <label>3</label>
    </ligand>
</feature>
<keyword evidence="2 4" id="KW-0808">Transferase</keyword>
<feature type="binding site" evidence="2">
    <location>
        <position position="263"/>
    </location>
    <ligand>
        <name>substrate</name>
    </ligand>
</feature>
<evidence type="ECO:0000313" key="6">
    <source>
        <dbReference type="Proteomes" id="UP000029922"/>
    </source>
</evidence>
<dbReference type="PIRSF" id="PIRSF005303">
    <property type="entry name" value="Thiam_monoph_kin"/>
    <property type="match status" value="1"/>
</dbReference>
<feature type="domain" description="PurM-like N-terminal" evidence="3">
    <location>
        <begin position="22"/>
        <end position="140"/>
    </location>
</feature>
<dbReference type="GO" id="GO:0005524">
    <property type="term" value="F:ATP binding"/>
    <property type="evidence" value="ECO:0007669"/>
    <property type="project" value="UniProtKB-UniRule"/>
</dbReference>
<feature type="binding site" evidence="2">
    <location>
        <position position="77"/>
    </location>
    <ligand>
        <name>Mg(2+)</name>
        <dbReference type="ChEBI" id="CHEBI:18420"/>
        <label>2</label>
    </ligand>
</feature>
<feature type="binding site" evidence="2">
    <location>
        <position position="43"/>
    </location>
    <ligand>
        <name>Mg(2+)</name>
        <dbReference type="ChEBI" id="CHEBI:18420"/>
        <label>2</label>
    </ligand>
</feature>
<comment type="miscellaneous">
    <text evidence="2">Reaction mechanism of ThiL seems to utilize a direct, inline transfer of the gamma-phosphate of ATP to TMP rather than a phosphorylated enzyme intermediate.</text>
</comment>
<name>A0A099TZZ5_9HELI</name>
<comment type="function">
    <text evidence="2">Catalyzes the ATP-dependent phosphorylation of thiamine-monophosphate (TMP) to form thiamine-pyrophosphate (TPP), the active form of vitamin B1.</text>
</comment>
<keyword evidence="1 2" id="KW-0784">Thiamine biosynthesis</keyword>
<feature type="binding site" evidence="2">
    <location>
        <position position="43"/>
    </location>
    <ligand>
        <name>Mg(2+)</name>
        <dbReference type="ChEBI" id="CHEBI:18420"/>
        <label>1</label>
    </ligand>
</feature>
<dbReference type="GO" id="GO:0009030">
    <property type="term" value="F:thiamine-phosphate kinase activity"/>
    <property type="evidence" value="ECO:0007669"/>
    <property type="project" value="UniProtKB-UniRule"/>
</dbReference>
<dbReference type="InterPro" id="IPR036921">
    <property type="entry name" value="PurM-like_N_sf"/>
</dbReference>
<dbReference type="HAMAP" id="MF_02128">
    <property type="entry name" value="TMP_kinase"/>
    <property type="match status" value="1"/>
</dbReference>
<dbReference type="NCBIfam" id="NF004354">
    <property type="entry name" value="PRK05731.2-3"/>
    <property type="match status" value="1"/>
</dbReference>
<dbReference type="RefSeq" id="WP_034557613.1">
    <property type="nucleotide sequence ID" value="NZ_FZML01000004.1"/>
</dbReference>
<protein>
    <recommendedName>
        <fullName evidence="2">Thiamine-monophosphate kinase</fullName>
        <shortName evidence="2">TMP kinase</shortName>
        <shortName evidence="2">Thiamine-phosphate kinase</shortName>
        <ecNumber evidence="2">2.7.4.16</ecNumber>
    </recommendedName>
</protein>
<dbReference type="InterPro" id="IPR016188">
    <property type="entry name" value="PurM-like_N"/>
</dbReference>
<evidence type="ECO:0000313" key="7">
    <source>
        <dbReference type="Proteomes" id="UP000255139"/>
    </source>
</evidence>
<feature type="binding site" evidence="2">
    <location>
        <position position="149"/>
    </location>
    <ligand>
        <name>ATP</name>
        <dbReference type="ChEBI" id="CHEBI:30616"/>
    </ligand>
</feature>
<feature type="binding site" evidence="2">
    <location>
        <position position="77"/>
    </location>
    <ligand>
        <name>Mg(2+)</name>
        <dbReference type="ChEBI" id="CHEBI:18420"/>
        <label>4</label>
    </ligand>
</feature>
<comment type="catalytic activity">
    <reaction evidence="2">
        <text>thiamine phosphate + ATP = thiamine diphosphate + ADP</text>
        <dbReference type="Rhea" id="RHEA:15913"/>
        <dbReference type="ChEBI" id="CHEBI:30616"/>
        <dbReference type="ChEBI" id="CHEBI:37575"/>
        <dbReference type="ChEBI" id="CHEBI:58937"/>
        <dbReference type="ChEBI" id="CHEBI:456216"/>
        <dbReference type="EC" id="2.7.4.16"/>
    </reaction>
</comment>
<keyword evidence="2" id="KW-0067">ATP-binding</keyword>
<feature type="binding site" evidence="2">
    <location>
        <position position="226"/>
    </location>
    <ligand>
        <name>ATP</name>
        <dbReference type="ChEBI" id="CHEBI:30616"/>
    </ligand>
</feature>
<reference evidence="5 6" key="1">
    <citation type="journal article" date="2014" name="Genome Announc.">
        <title>Draft genome sequences of eight enterohepatic helicobacter species isolated from both laboratory and wild rodents.</title>
        <authorList>
            <person name="Sheh A."/>
            <person name="Shen Z."/>
            <person name="Fox J.G."/>
        </authorList>
    </citation>
    <scope>NUCLEOTIDE SEQUENCE [LARGE SCALE GENOMIC DNA]</scope>
    <source>
        <strain evidence="5 6">ST1</strain>
    </source>
</reference>
<sequence>MDIESFFLNTLRQSKIIGNLDDDCALLRTKPITKKGNLIIATDSFIEGSHFLLYAVKTQWISYKNLARKAFLITISDIISSGAKPCFALLAITLPSYINKANIKEIIDGLQEICLEYQIMLIGGDTIKGSGLGFHVTIMGELQGRYLSRRDVLCGDLLAYTSIRKGNLGRSLQCLRKLLRYEVELSSVNNSVIESSSIQARFINPVLRAKFLFRAQKYIHACMDISDGLGMEIHRLQHINNLGLCLSKDFKAKSSSNVYQSGEEYELLFSFSPKDLLCIKRIAKLCRIDLHIVGRFARLSKQRFHIITWH</sequence>
<evidence type="ECO:0000256" key="2">
    <source>
        <dbReference type="HAMAP-Rule" id="MF_02128"/>
    </source>
</evidence>
<keyword evidence="2" id="KW-0547">Nucleotide-binding</keyword>